<dbReference type="AlphaFoldDB" id="A0A1I4BZN1"/>
<dbReference type="PANTHER" id="PTHR41523:SF7">
    <property type="entry name" value="HISTIDINE KINASE"/>
    <property type="match status" value="1"/>
</dbReference>
<feature type="transmembrane region" description="Helical" evidence="13">
    <location>
        <begin position="276"/>
        <end position="295"/>
    </location>
</feature>
<keyword evidence="6" id="KW-0808">Transferase</keyword>
<reference evidence="15 16" key="1">
    <citation type="submission" date="2016-10" db="EMBL/GenBank/DDBJ databases">
        <authorList>
            <person name="de Groot N.N."/>
        </authorList>
    </citation>
    <scope>NUCLEOTIDE SEQUENCE [LARGE SCALE GENOMIC DNA]</scope>
    <source>
        <strain evidence="15 16">DSM 19981</strain>
    </source>
</reference>
<dbReference type="Pfam" id="PF07536">
    <property type="entry name" value="HWE_HK"/>
    <property type="match status" value="1"/>
</dbReference>
<dbReference type="Gene3D" id="3.30.565.10">
    <property type="entry name" value="Histidine kinase-like ATPase, C-terminal domain"/>
    <property type="match status" value="1"/>
</dbReference>
<evidence type="ECO:0000256" key="10">
    <source>
        <dbReference type="ARBA" id="ARBA00022840"/>
    </source>
</evidence>
<keyword evidence="7 13" id="KW-0812">Transmembrane</keyword>
<keyword evidence="12 13" id="KW-0472">Membrane</keyword>
<dbReference type="GO" id="GO:0004673">
    <property type="term" value="F:protein histidine kinase activity"/>
    <property type="evidence" value="ECO:0007669"/>
    <property type="project" value="UniProtKB-EC"/>
</dbReference>
<evidence type="ECO:0000256" key="2">
    <source>
        <dbReference type="ARBA" id="ARBA00004651"/>
    </source>
</evidence>
<organism evidence="15 16">
    <name type="scientific">Falsiroseomonas stagni DSM 19981</name>
    <dbReference type="NCBI Taxonomy" id="1123062"/>
    <lineage>
        <taxon>Bacteria</taxon>
        <taxon>Pseudomonadati</taxon>
        <taxon>Pseudomonadota</taxon>
        <taxon>Alphaproteobacteria</taxon>
        <taxon>Acetobacterales</taxon>
        <taxon>Roseomonadaceae</taxon>
        <taxon>Falsiroseomonas</taxon>
    </lineage>
</organism>
<keyword evidence="9 15" id="KW-0418">Kinase</keyword>
<comment type="subcellular location">
    <subcellularLocation>
        <location evidence="2">Cell membrane</location>
        <topology evidence="2">Multi-pass membrane protein</topology>
    </subcellularLocation>
</comment>
<dbReference type="SUPFAM" id="SSF158472">
    <property type="entry name" value="HAMP domain-like"/>
    <property type="match status" value="1"/>
</dbReference>
<evidence type="ECO:0000256" key="3">
    <source>
        <dbReference type="ARBA" id="ARBA00012438"/>
    </source>
</evidence>
<sequence>MRLSSRIIGLCAAAVLPALAIQAWHEVALRESRIAGVEQEARRFALQSASEVARLLEGARGMLAAVGEAHLRNGTFPGCSEGLAALNGRMERYGSIGIADAEGNIICSSNGVGPPRNIADRAYFQAALATGQFQVGELVTSRDRPPFLPVALPIMEAGVPAIVAIASFDGSWLSANLVVSGALPPAGSVTVADRDGVIVARYPQAERFIGTRIPEAFRHLVHAPESGVIQAMSQDGTHRMLAYLPIDAPPLPGLYLSAGYGTEAAFAEIDRATQRAVLMILAGLVSALVAAWVFGRLALRDPVDRLLDAMRRWTAGDRGARTAATQGWEVGRLAAGFNAMADAVALREELLRQEEARLRAVLDQMPVAVVLAAIPSGRETYRNARARALLPPPADGDDPEPLAEPLRRAVAEGLATEGLELPLRRADGSETTLSVSAAPVAAAGGERMAVAAFLDIGARRHAERQQALLTAELRHRVKNALAVVQAVAAQTLSHSETLDQFRQAFSGRLTHLARAQDALFDSADGAVELSALLAATLAPFGEIVRWQGPSVPLPAKQTLAMALVLHEMATNAAKHGALRPGAGGGVSIQWRLAEDGFIELEWAEAAEHPVAHAVRRGFGGKLIDRCVAHDLRGQAEREMRREGLVWRLRFPRPGRPAAIDAEPIEMLG</sequence>
<dbReference type="GO" id="GO:0005886">
    <property type="term" value="C:plasma membrane"/>
    <property type="evidence" value="ECO:0007669"/>
    <property type="project" value="UniProtKB-SubCell"/>
</dbReference>
<dbReference type="InterPro" id="IPR003660">
    <property type="entry name" value="HAMP_dom"/>
</dbReference>
<dbReference type="Gene3D" id="3.30.450.20">
    <property type="entry name" value="PAS domain"/>
    <property type="match status" value="3"/>
</dbReference>
<dbReference type="GO" id="GO:0007165">
    <property type="term" value="P:signal transduction"/>
    <property type="evidence" value="ECO:0007669"/>
    <property type="project" value="InterPro"/>
</dbReference>
<comment type="catalytic activity">
    <reaction evidence="1">
        <text>ATP + protein L-histidine = ADP + protein N-phospho-L-histidine.</text>
        <dbReference type="EC" id="2.7.13.3"/>
    </reaction>
</comment>
<dbReference type="CDD" id="cd06225">
    <property type="entry name" value="HAMP"/>
    <property type="match status" value="1"/>
</dbReference>
<keyword evidence="5" id="KW-0597">Phosphoprotein</keyword>
<dbReference type="STRING" id="1123062.SAMN02745775_106268"/>
<dbReference type="PANTHER" id="PTHR41523">
    <property type="entry name" value="TWO-COMPONENT SYSTEM SENSOR PROTEIN"/>
    <property type="match status" value="1"/>
</dbReference>
<evidence type="ECO:0000313" key="15">
    <source>
        <dbReference type="EMBL" id="SFK73973.1"/>
    </source>
</evidence>
<evidence type="ECO:0000256" key="8">
    <source>
        <dbReference type="ARBA" id="ARBA00022741"/>
    </source>
</evidence>
<keyword evidence="4" id="KW-1003">Cell membrane</keyword>
<dbReference type="InterPro" id="IPR033479">
    <property type="entry name" value="dCache_1"/>
</dbReference>
<dbReference type="CDD" id="cd12915">
    <property type="entry name" value="PDC2_DGC_like"/>
    <property type="match status" value="1"/>
</dbReference>
<dbReference type="OrthoDB" id="341208at2"/>
<accession>A0A1I4BZN1</accession>
<evidence type="ECO:0000256" key="11">
    <source>
        <dbReference type="ARBA" id="ARBA00022989"/>
    </source>
</evidence>
<evidence type="ECO:0000259" key="14">
    <source>
        <dbReference type="PROSITE" id="PS50885"/>
    </source>
</evidence>
<dbReference type="InterPro" id="IPR011102">
    <property type="entry name" value="Sig_transdc_His_kinase_HWE"/>
</dbReference>
<feature type="domain" description="HAMP" evidence="14">
    <location>
        <begin position="297"/>
        <end position="349"/>
    </location>
</feature>
<dbReference type="RefSeq" id="WP_092961099.1">
    <property type="nucleotide sequence ID" value="NZ_FOSQ01000006.1"/>
</dbReference>
<dbReference type="PROSITE" id="PS50885">
    <property type="entry name" value="HAMP"/>
    <property type="match status" value="1"/>
</dbReference>
<evidence type="ECO:0000256" key="9">
    <source>
        <dbReference type="ARBA" id="ARBA00022777"/>
    </source>
</evidence>
<evidence type="ECO:0000256" key="6">
    <source>
        <dbReference type="ARBA" id="ARBA00022679"/>
    </source>
</evidence>
<dbReference type="Gene3D" id="6.10.340.10">
    <property type="match status" value="1"/>
</dbReference>
<gene>
    <name evidence="15" type="ORF">SAMN02745775_106268</name>
</gene>
<evidence type="ECO:0000256" key="4">
    <source>
        <dbReference type="ARBA" id="ARBA00022475"/>
    </source>
</evidence>
<dbReference type="GO" id="GO:0005524">
    <property type="term" value="F:ATP binding"/>
    <property type="evidence" value="ECO:0007669"/>
    <property type="project" value="UniProtKB-KW"/>
</dbReference>
<keyword evidence="8" id="KW-0547">Nucleotide-binding</keyword>
<keyword evidence="16" id="KW-1185">Reference proteome</keyword>
<evidence type="ECO:0000313" key="16">
    <source>
        <dbReference type="Proteomes" id="UP000199473"/>
    </source>
</evidence>
<dbReference type="CDD" id="cd12914">
    <property type="entry name" value="PDC1_DGC_like"/>
    <property type="match status" value="1"/>
</dbReference>
<dbReference type="EMBL" id="FOSQ01000006">
    <property type="protein sequence ID" value="SFK73973.1"/>
    <property type="molecule type" value="Genomic_DNA"/>
</dbReference>
<evidence type="ECO:0000256" key="1">
    <source>
        <dbReference type="ARBA" id="ARBA00000085"/>
    </source>
</evidence>
<evidence type="ECO:0000256" key="13">
    <source>
        <dbReference type="SAM" id="Phobius"/>
    </source>
</evidence>
<evidence type="ECO:0000256" key="7">
    <source>
        <dbReference type="ARBA" id="ARBA00022692"/>
    </source>
</evidence>
<dbReference type="InterPro" id="IPR035965">
    <property type="entry name" value="PAS-like_dom_sf"/>
</dbReference>
<dbReference type="InterPro" id="IPR036890">
    <property type="entry name" value="HATPase_C_sf"/>
</dbReference>
<keyword evidence="10" id="KW-0067">ATP-binding</keyword>
<dbReference type="SMART" id="SM00911">
    <property type="entry name" value="HWE_HK"/>
    <property type="match status" value="1"/>
</dbReference>
<dbReference type="EC" id="2.7.13.3" evidence="3"/>
<protein>
    <recommendedName>
        <fullName evidence="3">histidine kinase</fullName>
        <ecNumber evidence="3">2.7.13.3</ecNumber>
    </recommendedName>
</protein>
<dbReference type="Proteomes" id="UP000199473">
    <property type="component" value="Unassembled WGS sequence"/>
</dbReference>
<evidence type="ECO:0000256" key="12">
    <source>
        <dbReference type="ARBA" id="ARBA00023136"/>
    </source>
</evidence>
<dbReference type="SUPFAM" id="SSF55785">
    <property type="entry name" value="PYP-like sensor domain (PAS domain)"/>
    <property type="match status" value="1"/>
</dbReference>
<name>A0A1I4BZN1_9PROT</name>
<evidence type="ECO:0000256" key="5">
    <source>
        <dbReference type="ARBA" id="ARBA00022553"/>
    </source>
</evidence>
<proteinExistence type="predicted"/>
<keyword evidence="11 13" id="KW-1133">Transmembrane helix</keyword>
<dbReference type="Pfam" id="PF02743">
    <property type="entry name" value="dCache_1"/>
    <property type="match status" value="1"/>
</dbReference>